<keyword evidence="9" id="KW-0472">Membrane</keyword>
<accession>A0A9J6BU39</accession>
<dbReference type="OrthoDB" id="6021021at2759"/>
<keyword evidence="6" id="KW-1133">Transmembrane helix</keyword>
<keyword evidence="7" id="KW-0915">Sodium</keyword>
<gene>
    <name evidence="13" type="ORF">PVAND_003305</name>
</gene>
<comment type="subcellular location">
    <subcellularLocation>
        <location evidence="1">Membrane</location>
        <topology evidence="1">Multi-pass membrane protein</topology>
    </subcellularLocation>
</comment>
<dbReference type="InterPro" id="IPR001873">
    <property type="entry name" value="ENaC"/>
</dbReference>
<comment type="caution">
    <text evidence="13">The sequence shown here is derived from an EMBL/GenBank/DDBJ whole genome shotgun (WGS) entry which is preliminary data.</text>
</comment>
<dbReference type="GO" id="GO:0005886">
    <property type="term" value="C:plasma membrane"/>
    <property type="evidence" value="ECO:0007669"/>
    <property type="project" value="TreeGrafter"/>
</dbReference>
<keyword evidence="8 12" id="KW-0406">Ion transport</keyword>
<evidence type="ECO:0000256" key="10">
    <source>
        <dbReference type="ARBA" id="ARBA00023201"/>
    </source>
</evidence>
<organism evidence="13 14">
    <name type="scientific">Polypedilum vanderplanki</name>
    <name type="common">Sleeping chironomid midge</name>
    <dbReference type="NCBI Taxonomy" id="319348"/>
    <lineage>
        <taxon>Eukaryota</taxon>
        <taxon>Metazoa</taxon>
        <taxon>Ecdysozoa</taxon>
        <taxon>Arthropoda</taxon>
        <taxon>Hexapoda</taxon>
        <taxon>Insecta</taxon>
        <taxon>Pterygota</taxon>
        <taxon>Neoptera</taxon>
        <taxon>Endopterygota</taxon>
        <taxon>Diptera</taxon>
        <taxon>Nematocera</taxon>
        <taxon>Chironomoidea</taxon>
        <taxon>Chironomidae</taxon>
        <taxon>Chironominae</taxon>
        <taxon>Polypedilum</taxon>
        <taxon>Polypedilum</taxon>
    </lineage>
</organism>
<sequence length="413" mass="49174">MKFELEKYFESSTIHGFKYLSKKFHWIERFERLQFVDLLTDRGEFATKNLSISTEKIFKIIKEFQVYYNNKFYFYDWTNSTYVSESVMKQKLCITYNNPPHETVFNLNSIPDDFCYEYVKTNKTEKENSTNVIPKRAKYLSQKLLITSMHIGSFKGEISNSFKGQSIALHDSYELSSIFLQPFQYDFNVKIQIEPQFITIDESLYDADIFKCNCFHPDERQLKIFKVYTKNNCLVECLTESMIEKCGCVEFFMIRNFTTRICSASEKKCFDRAKREFENHLHHCNCLEPCTYIKYMCEFKKKTLDGLRNTTKIHPMTISQVMEIRATNRWSYLENSSIHGLSYFNNTKFFENLCFAMILDFQYKYSNSYTIGPDDAMTYRRLIPFPAITFIPSYFVDEELFLNITEINILNTK</sequence>
<protein>
    <submittedName>
        <fullName evidence="13">Uncharacterized protein</fullName>
    </submittedName>
</protein>
<evidence type="ECO:0000256" key="6">
    <source>
        <dbReference type="ARBA" id="ARBA00022989"/>
    </source>
</evidence>
<dbReference type="PANTHER" id="PTHR11690:SF288">
    <property type="entry name" value="AMILORIDE-SENSITIVE NA+ CHANNEL-RELATED"/>
    <property type="match status" value="1"/>
</dbReference>
<dbReference type="Pfam" id="PF00858">
    <property type="entry name" value="ASC"/>
    <property type="match status" value="1"/>
</dbReference>
<keyword evidence="5 12" id="KW-0812">Transmembrane</keyword>
<evidence type="ECO:0000313" key="13">
    <source>
        <dbReference type="EMBL" id="KAG5673242.1"/>
    </source>
</evidence>
<reference evidence="13" key="1">
    <citation type="submission" date="2021-03" db="EMBL/GenBank/DDBJ databases">
        <title>Chromosome level genome of the anhydrobiotic midge Polypedilum vanderplanki.</title>
        <authorList>
            <person name="Yoshida Y."/>
            <person name="Kikawada T."/>
            <person name="Gusev O."/>
        </authorList>
    </citation>
    <scope>NUCLEOTIDE SEQUENCE</scope>
    <source>
        <strain evidence="13">NIAS01</strain>
        <tissue evidence="13">Whole body or cell culture</tissue>
    </source>
</reference>
<dbReference type="EMBL" id="JADBJN010000003">
    <property type="protein sequence ID" value="KAG5673242.1"/>
    <property type="molecule type" value="Genomic_DNA"/>
</dbReference>
<dbReference type="AlphaFoldDB" id="A0A9J6BU39"/>
<evidence type="ECO:0000256" key="9">
    <source>
        <dbReference type="ARBA" id="ARBA00023136"/>
    </source>
</evidence>
<evidence type="ECO:0000256" key="7">
    <source>
        <dbReference type="ARBA" id="ARBA00023053"/>
    </source>
</evidence>
<evidence type="ECO:0000256" key="5">
    <source>
        <dbReference type="ARBA" id="ARBA00022692"/>
    </source>
</evidence>
<evidence type="ECO:0000256" key="1">
    <source>
        <dbReference type="ARBA" id="ARBA00004141"/>
    </source>
</evidence>
<evidence type="ECO:0000256" key="2">
    <source>
        <dbReference type="ARBA" id="ARBA00007193"/>
    </source>
</evidence>
<keyword evidence="4 12" id="KW-0894">Sodium channel</keyword>
<keyword evidence="11 12" id="KW-0407">Ion channel</keyword>
<evidence type="ECO:0000256" key="12">
    <source>
        <dbReference type="RuleBase" id="RU000679"/>
    </source>
</evidence>
<evidence type="ECO:0000256" key="11">
    <source>
        <dbReference type="ARBA" id="ARBA00023303"/>
    </source>
</evidence>
<evidence type="ECO:0000256" key="4">
    <source>
        <dbReference type="ARBA" id="ARBA00022461"/>
    </source>
</evidence>
<evidence type="ECO:0000313" key="14">
    <source>
        <dbReference type="Proteomes" id="UP001107558"/>
    </source>
</evidence>
<evidence type="ECO:0000256" key="8">
    <source>
        <dbReference type="ARBA" id="ARBA00023065"/>
    </source>
</evidence>
<dbReference type="GO" id="GO:0015280">
    <property type="term" value="F:ligand-gated sodium channel activity"/>
    <property type="evidence" value="ECO:0007669"/>
    <property type="project" value="TreeGrafter"/>
</dbReference>
<keyword evidence="3 12" id="KW-0813">Transport</keyword>
<name>A0A9J6BU39_POLVA</name>
<keyword evidence="10 12" id="KW-0739">Sodium transport</keyword>
<keyword evidence="14" id="KW-1185">Reference proteome</keyword>
<evidence type="ECO:0000256" key="3">
    <source>
        <dbReference type="ARBA" id="ARBA00022448"/>
    </source>
</evidence>
<dbReference type="Proteomes" id="UP001107558">
    <property type="component" value="Chromosome 3"/>
</dbReference>
<comment type="similarity">
    <text evidence="2 12">Belongs to the amiloride-sensitive sodium channel (TC 1.A.6) family.</text>
</comment>
<dbReference type="Gene3D" id="1.10.287.820">
    <property type="entry name" value="Acid-sensing ion channel domain"/>
    <property type="match status" value="1"/>
</dbReference>
<dbReference type="PANTHER" id="PTHR11690">
    <property type="entry name" value="AMILORIDE-SENSITIVE SODIUM CHANNEL-RELATED"/>
    <property type="match status" value="1"/>
</dbReference>
<proteinExistence type="inferred from homology"/>